<name>A0A2A6DXF1_9BACL</name>
<evidence type="ECO:0000313" key="2">
    <source>
        <dbReference type="EMBL" id="PDO09415.1"/>
    </source>
</evidence>
<dbReference type="InterPro" id="IPR041394">
    <property type="entry name" value="HEPN_Cthe2314"/>
</dbReference>
<evidence type="ECO:0000259" key="1">
    <source>
        <dbReference type="Pfam" id="PF18730"/>
    </source>
</evidence>
<proteinExistence type="predicted"/>
<dbReference type="Pfam" id="PF18730">
    <property type="entry name" value="HEPN_Cthe2314"/>
    <property type="match status" value="1"/>
</dbReference>
<dbReference type="Proteomes" id="UP000243688">
    <property type="component" value="Unassembled WGS sequence"/>
</dbReference>
<reference evidence="2 3" key="1">
    <citation type="submission" date="2016-12" db="EMBL/GenBank/DDBJ databases">
        <title>Candidatus Reconcilibacillus cellulovorans genome.</title>
        <authorList>
            <person name="Kolinko S."/>
            <person name="Wu Y.-W."/>
            <person name="Tachea F."/>
            <person name="Denzel E."/>
            <person name="Hiras J."/>
            <person name="Baecker N."/>
            <person name="Chan L.J."/>
            <person name="Eichorst S.A."/>
            <person name="Frey D."/>
            <person name="Adams P.D."/>
            <person name="Pray T."/>
            <person name="Tanjore D."/>
            <person name="Petzold C.J."/>
            <person name="Gladden J.M."/>
            <person name="Simmons B.A."/>
            <person name="Singer S.W."/>
        </authorList>
    </citation>
    <scope>NUCLEOTIDE SEQUENCE [LARGE SCALE GENOMIC DNA]</scope>
    <source>
        <strain evidence="2">JTherm</strain>
    </source>
</reference>
<dbReference type="EMBL" id="MOXJ01000040">
    <property type="protein sequence ID" value="PDO09415.1"/>
    <property type="molecule type" value="Genomic_DNA"/>
</dbReference>
<feature type="domain" description="Cthe-2314-like HEPN" evidence="1">
    <location>
        <begin position="54"/>
        <end position="233"/>
    </location>
</feature>
<protein>
    <recommendedName>
        <fullName evidence="1">Cthe-2314-like HEPN domain-containing protein</fullName>
    </recommendedName>
</protein>
<sequence length="261" mass="30640">MTAVLHVLIGERRAPMTERGRRVYETLDRYRRGLKPHLAASDPDCAFYAQCDVWAKALYWAYDELEQSAYLAEHFRRRVRIAVPIESMTGEQFDDYRRYEYFYKNAFIRVFSLLDKLGSFLNGLFHLRTDRVKRRYSYFTVLRQMQYVRAVPELARQLVEAKERHAEPMQRLRMRRNVEIHLLNAEMQDDLLAAAAACVGPRTYVEDLEANAQDLEEGLEMVSATLESVFRFLAERLRDGSHPSGPIDARDWRFRQTGAGF</sequence>
<organism evidence="2 3">
    <name type="scientific">Candidatus Reconcilbacillus cellulovorans</name>
    <dbReference type="NCBI Taxonomy" id="1906605"/>
    <lineage>
        <taxon>Bacteria</taxon>
        <taxon>Bacillati</taxon>
        <taxon>Bacillota</taxon>
        <taxon>Bacilli</taxon>
        <taxon>Bacillales</taxon>
        <taxon>Paenibacillaceae</taxon>
        <taxon>Candidatus Reconcilbacillus</taxon>
    </lineage>
</organism>
<dbReference type="AlphaFoldDB" id="A0A2A6DXF1"/>
<accession>A0A2A6DXF1</accession>
<evidence type="ECO:0000313" key="3">
    <source>
        <dbReference type="Proteomes" id="UP000243688"/>
    </source>
</evidence>
<comment type="caution">
    <text evidence="2">The sequence shown here is derived from an EMBL/GenBank/DDBJ whole genome shotgun (WGS) entry which is preliminary data.</text>
</comment>
<gene>
    <name evidence="2" type="ORF">BLM47_12625</name>
</gene>